<dbReference type="PANTHER" id="PTHR10744">
    <property type="entry name" value="40S RIBOSOMAL PROTEIN S11 FAMILY MEMBER"/>
    <property type="match status" value="1"/>
</dbReference>
<dbReference type="NCBIfam" id="NF004123">
    <property type="entry name" value="PRK05610.1"/>
    <property type="match status" value="1"/>
</dbReference>
<evidence type="ECO:0000256" key="3">
    <source>
        <dbReference type="ARBA" id="ARBA00022884"/>
    </source>
</evidence>
<dbReference type="GO" id="GO:0019843">
    <property type="term" value="F:rRNA binding"/>
    <property type="evidence" value="ECO:0007669"/>
    <property type="project" value="UniProtKB-UniRule"/>
</dbReference>
<comment type="subunit">
    <text evidence="6">Part of the 30S ribosomal subunit.</text>
</comment>
<dbReference type="Gene3D" id="2.40.50.140">
    <property type="entry name" value="Nucleic acid-binding proteins"/>
    <property type="match status" value="1"/>
</dbReference>
<name>A0A0G2B9T8_9BACT</name>
<evidence type="ECO:0000256" key="4">
    <source>
        <dbReference type="ARBA" id="ARBA00022980"/>
    </source>
</evidence>
<reference evidence="8 9" key="1">
    <citation type="journal article" date="2015" name="Nature">
        <title>rRNA introns, odd ribosomes, and small enigmatic genomes across a large radiation of phyla.</title>
        <authorList>
            <person name="Brown C.T."/>
            <person name="Hug L.A."/>
            <person name="Thomas B.C."/>
            <person name="Sharon I."/>
            <person name="Castelle C.J."/>
            <person name="Singh A."/>
            <person name="Wilkins M.J."/>
            <person name="Williams K.H."/>
            <person name="Banfield J.F."/>
        </authorList>
    </citation>
    <scope>NUCLEOTIDE SEQUENCE [LARGE SCALE GENOMIC DNA]</scope>
</reference>
<proteinExistence type="inferred from homology"/>
<dbReference type="InterPro" id="IPR000266">
    <property type="entry name" value="Ribosomal_uS17"/>
</dbReference>
<dbReference type="PANTHER" id="PTHR10744:SF1">
    <property type="entry name" value="SMALL RIBOSOMAL SUBUNIT PROTEIN US17M"/>
    <property type="match status" value="1"/>
</dbReference>
<evidence type="ECO:0000256" key="5">
    <source>
        <dbReference type="ARBA" id="ARBA00023274"/>
    </source>
</evidence>
<evidence type="ECO:0000313" key="8">
    <source>
        <dbReference type="EMBL" id="KKW42229.1"/>
    </source>
</evidence>
<evidence type="ECO:0000313" key="9">
    <source>
        <dbReference type="Proteomes" id="UP000033870"/>
    </source>
</evidence>
<comment type="function">
    <text evidence="6">One of the primary rRNA binding proteins, it binds specifically to the 5'-end of 16S ribosomal RNA.</text>
</comment>
<evidence type="ECO:0000256" key="7">
    <source>
        <dbReference type="SAM" id="MobiDB-lite"/>
    </source>
</evidence>
<comment type="caution">
    <text evidence="8">The sequence shown here is derived from an EMBL/GenBank/DDBJ whole genome shotgun (WGS) entry which is preliminary data.</text>
</comment>
<dbReference type="SUPFAM" id="SSF50249">
    <property type="entry name" value="Nucleic acid-binding proteins"/>
    <property type="match status" value="1"/>
</dbReference>
<dbReference type="InterPro" id="IPR019984">
    <property type="entry name" value="Ribosomal_uS17_bact/chlr"/>
</dbReference>
<keyword evidence="3 6" id="KW-0694">RNA-binding</keyword>
<gene>
    <name evidence="6" type="primary">rpsQ</name>
    <name evidence="8" type="ORF">UY92_C0009G0033</name>
</gene>
<dbReference type="CDD" id="cd00364">
    <property type="entry name" value="Ribosomal_uS17"/>
    <property type="match status" value="1"/>
</dbReference>
<comment type="similarity">
    <text evidence="1 6">Belongs to the universal ribosomal protein uS17 family.</text>
</comment>
<accession>A0A0G2B9T8</accession>
<dbReference type="InterPro" id="IPR012340">
    <property type="entry name" value="NA-bd_OB-fold"/>
</dbReference>
<organism evidence="8 9">
    <name type="scientific">Candidatus Magasanikbacteria bacterium GW2011_GWA2_56_11</name>
    <dbReference type="NCBI Taxonomy" id="1619044"/>
    <lineage>
        <taxon>Bacteria</taxon>
        <taxon>Candidatus Magasanikiibacteriota</taxon>
    </lineage>
</organism>
<protein>
    <recommendedName>
        <fullName evidence="6">Small ribosomal subunit protein uS17</fullName>
    </recommendedName>
</protein>
<dbReference type="GO" id="GO:0006412">
    <property type="term" value="P:translation"/>
    <property type="evidence" value="ECO:0007669"/>
    <property type="project" value="UniProtKB-UniRule"/>
</dbReference>
<dbReference type="STRING" id="1619044.UY92_C0009G0033"/>
<dbReference type="AlphaFoldDB" id="A0A0G2B9T8"/>
<dbReference type="NCBIfam" id="TIGR03635">
    <property type="entry name" value="uS17_bact"/>
    <property type="match status" value="1"/>
</dbReference>
<dbReference type="Pfam" id="PF00366">
    <property type="entry name" value="Ribosomal_S17"/>
    <property type="match status" value="1"/>
</dbReference>
<dbReference type="GO" id="GO:0003735">
    <property type="term" value="F:structural constituent of ribosome"/>
    <property type="evidence" value="ECO:0007669"/>
    <property type="project" value="UniProtKB-UniRule"/>
</dbReference>
<dbReference type="PRINTS" id="PR00973">
    <property type="entry name" value="RIBOSOMALS17"/>
</dbReference>
<sequence length="90" mass="10408">MKQVTPQTPAAKPPHRRFSGEVVSVSGQKTVRVKVETIKMHPKYRKQYTTRKHFAVHDEKNAAQVGNVILFEECRPLSKTKRWRLIAVVK</sequence>
<evidence type="ECO:0000256" key="2">
    <source>
        <dbReference type="ARBA" id="ARBA00022730"/>
    </source>
</evidence>
<keyword evidence="2 6" id="KW-0699">rRNA-binding</keyword>
<dbReference type="Proteomes" id="UP000033870">
    <property type="component" value="Unassembled WGS sequence"/>
</dbReference>
<keyword evidence="4 6" id="KW-0689">Ribosomal protein</keyword>
<evidence type="ECO:0000256" key="6">
    <source>
        <dbReference type="HAMAP-Rule" id="MF_01345"/>
    </source>
</evidence>
<keyword evidence="5 6" id="KW-0687">Ribonucleoprotein</keyword>
<dbReference type="PATRIC" id="fig|1619044.3.peg.687"/>
<dbReference type="GO" id="GO:0022627">
    <property type="term" value="C:cytosolic small ribosomal subunit"/>
    <property type="evidence" value="ECO:0007669"/>
    <property type="project" value="UniProtKB-UniRule"/>
</dbReference>
<evidence type="ECO:0000256" key="1">
    <source>
        <dbReference type="ARBA" id="ARBA00010254"/>
    </source>
</evidence>
<feature type="region of interest" description="Disordered" evidence="7">
    <location>
        <begin position="1"/>
        <end position="23"/>
    </location>
</feature>
<dbReference type="HAMAP" id="MF_01345_B">
    <property type="entry name" value="Ribosomal_uS17_B"/>
    <property type="match status" value="1"/>
</dbReference>
<dbReference type="EMBL" id="LCRX01000009">
    <property type="protein sequence ID" value="KKW42229.1"/>
    <property type="molecule type" value="Genomic_DNA"/>
</dbReference>